<organism evidence="1 2">
    <name type="scientific">Caerostris extrusa</name>
    <name type="common">Bark spider</name>
    <name type="synonym">Caerostris bankana</name>
    <dbReference type="NCBI Taxonomy" id="172846"/>
    <lineage>
        <taxon>Eukaryota</taxon>
        <taxon>Metazoa</taxon>
        <taxon>Ecdysozoa</taxon>
        <taxon>Arthropoda</taxon>
        <taxon>Chelicerata</taxon>
        <taxon>Arachnida</taxon>
        <taxon>Araneae</taxon>
        <taxon>Araneomorphae</taxon>
        <taxon>Entelegynae</taxon>
        <taxon>Araneoidea</taxon>
        <taxon>Araneidae</taxon>
        <taxon>Caerostris</taxon>
    </lineage>
</organism>
<name>A0AAV4X364_CAEEX</name>
<comment type="caution">
    <text evidence="1">The sequence shown here is derived from an EMBL/GenBank/DDBJ whole genome shotgun (WGS) entry which is preliminary data.</text>
</comment>
<protein>
    <submittedName>
        <fullName evidence="1">Uncharacterized protein</fullName>
    </submittedName>
</protein>
<dbReference type="AlphaFoldDB" id="A0AAV4X364"/>
<proteinExistence type="predicted"/>
<keyword evidence="2" id="KW-1185">Reference proteome</keyword>
<accession>A0AAV4X364</accession>
<sequence>MVAKSTTTSAAFSGLSTARHVRKSLRYAVGSTSHSRMSERPEHTPAFTHLQDEVMCLLSPPNEFVASEQTDGARRPSQLAGTTSSRWVNRVAEAVENSRFLEQGAGHKWNPKPSSLTDIWEEFSLGIDASGVSDKPQQ</sequence>
<reference evidence="1 2" key="1">
    <citation type="submission" date="2021-06" db="EMBL/GenBank/DDBJ databases">
        <title>Caerostris extrusa draft genome.</title>
        <authorList>
            <person name="Kono N."/>
            <person name="Arakawa K."/>
        </authorList>
    </citation>
    <scope>NUCLEOTIDE SEQUENCE [LARGE SCALE GENOMIC DNA]</scope>
</reference>
<dbReference type="EMBL" id="BPLR01017067">
    <property type="protein sequence ID" value="GIY88456.1"/>
    <property type="molecule type" value="Genomic_DNA"/>
</dbReference>
<evidence type="ECO:0000313" key="1">
    <source>
        <dbReference type="EMBL" id="GIY88456.1"/>
    </source>
</evidence>
<gene>
    <name evidence="1" type="ORF">CEXT_627201</name>
</gene>
<evidence type="ECO:0000313" key="2">
    <source>
        <dbReference type="Proteomes" id="UP001054945"/>
    </source>
</evidence>
<dbReference type="Proteomes" id="UP001054945">
    <property type="component" value="Unassembled WGS sequence"/>
</dbReference>